<evidence type="ECO:0000313" key="1">
    <source>
        <dbReference type="EMBL" id="GAG18568.1"/>
    </source>
</evidence>
<organism evidence="1">
    <name type="scientific">marine sediment metagenome</name>
    <dbReference type="NCBI Taxonomy" id="412755"/>
    <lineage>
        <taxon>unclassified sequences</taxon>
        <taxon>metagenomes</taxon>
        <taxon>ecological metagenomes</taxon>
    </lineage>
</organism>
<reference evidence="1" key="1">
    <citation type="journal article" date="2014" name="Front. Microbiol.">
        <title>High frequency of phylogenetically diverse reductive dehalogenase-homologous genes in deep subseafloor sedimentary metagenomes.</title>
        <authorList>
            <person name="Kawai M."/>
            <person name="Futagami T."/>
            <person name="Toyoda A."/>
            <person name="Takaki Y."/>
            <person name="Nishi S."/>
            <person name="Hori S."/>
            <person name="Arai W."/>
            <person name="Tsubouchi T."/>
            <person name="Morono Y."/>
            <person name="Uchiyama I."/>
            <person name="Ito T."/>
            <person name="Fujiyama A."/>
            <person name="Inagaki F."/>
            <person name="Takami H."/>
        </authorList>
    </citation>
    <scope>NUCLEOTIDE SEQUENCE</scope>
    <source>
        <strain evidence="1">Expedition CK06-06</strain>
    </source>
</reference>
<sequence>ALREMRKRFDCAVFETAIREHREVTHGLNCGKTVFEIGGGTGAQDHLSLAKEISSRSR</sequence>
<name>X0W1Q4_9ZZZZ</name>
<dbReference type="EMBL" id="BARS01030159">
    <property type="protein sequence ID" value="GAG18568.1"/>
    <property type="molecule type" value="Genomic_DNA"/>
</dbReference>
<feature type="non-terminal residue" evidence="1">
    <location>
        <position position="1"/>
    </location>
</feature>
<dbReference type="AlphaFoldDB" id="X0W1Q4"/>
<comment type="caution">
    <text evidence="1">The sequence shown here is derived from an EMBL/GenBank/DDBJ whole genome shotgun (WGS) entry which is preliminary data.</text>
</comment>
<gene>
    <name evidence="1" type="ORF">S01H1_47056</name>
</gene>
<protein>
    <submittedName>
        <fullName evidence="1">Uncharacterized protein</fullName>
    </submittedName>
</protein>
<proteinExistence type="predicted"/>
<accession>X0W1Q4</accession>